<dbReference type="Pfam" id="PF01522">
    <property type="entry name" value="Polysacc_deac_1"/>
    <property type="match status" value="1"/>
</dbReference>
<keyword evidence="1" id="KW-0732">Signal</keyword>
<sequence>MFKRMTVAGIIIAFIIIGLVLQSTFYYYPELSSPWKNSSIKIPVLAYHSVSNSGIKNRFTVSTAEFQQQMKFLHDEGYKTISLEQFRAILQGKVKNNGKQILITFDDGYENTYTEAYPIMKQYGYIATLFVITDWMDGHNYINWDQAKLLHHSGWDIMPHTKNHKSLPLLTREDQLDEIRSAKQTIEKHLRSKVRVFAYPYGFRDKTTVDILKGNGFDYAFTFENGITDASQDPLLMKRLIVWGTKSLMSFEEELQAASKKS</sequence>
<dbReference type="Gene3D" id="3.20.20.370">
    <property type="entry name" value="Glycoside hydrolase/deacetylase"/>
    <property type="match status" value="1"/>
</dbReference>
<reference evidence="5" key="1">
    <citation type="journal article" date="2019" name="Int. J. Syst. Evol. Microbiol.">
        <title>The Global Catalogue of Microorganisms (GCM) 10K type strain sequencing project: providing services to taxonomists for standard genome sequencing and annotation.</title>
        <authorList>
            <consortium name="The Broad Institute Genomics Platform"/>
            <consortium name="The Broad Institute Genome Sequencing Center for Infectious Disease"/>
            <person name="Wu L."/>
            <person name="Ma J."/>
        </authorList>
    </citation>
    <scope>NUCLEOTIDE SEQUENCE [LARGE SCALE GENOMIC DNA]</scope>
    <source>
        <strain evidence="5">CCUG 59189</strain>
    </source>
</reference>
<keyword evidence="2" id="KW-1133">Transmembrane helix</keyword>
<dbReference type="CDD" id="cd10918">
    <property type="entry name" value="CE4_NodB_like_5s_6s"/>
    <property type="match status" value="1"/>
</dbReference>
<name>A0ABW3RV94_9BACL</name>
<evidence type="ECO:0000259" key="3">
    <source>
        <dbReference type="PROSITE" id="PS51677"/>
    </source>
</evidence>
<evidence type="ECO:0000256" key="1">
    <source>
        <dbReference type="ARBA" id="ARBA00022729"/>
    </source>
</evidence>
<keyword evidence="4" id="KW-0378">Hydrolase</keyword>
<proteinExistence type="predicted"/>
<dbReference type="SUPFAM" id="SSF88713">
    <property type="entry name" value="Glycoside hydrolase/deacetylase"/>
    <property type="match status" value="1"/>
</dbReference>
<feature type="domain" description="NodB homology" evidence="3">
    <location>
        <begin position="99"/>
        <end position="262"/>
    </location>
</feature>
<protein>
    <submittedName>
        <fullName evidence="4">Polysaccharide deacetylase family protein</fullName>
        <ecNumber evidence="4">3.-.-.-</ecNumber>
    </submittedName>
</protein>
<keyword evidence="5" id="KW-1185">Reference proteome</keyword>
<dbReference type="GO" id="GO:0016787">
    <property type="term" value="F:hydrolase activity"/>
    <property type="evidence" value="ECO:0007669"/>
    <property type="project" value="UniProtKB-KW"/>
</dbReference>
<dbReference type="PANTHER" id="PTHR34216:SF7">
    <property type="entry name" value="POLY-BETA-1,6-N-ACETYL-D-GLUCOSAMINE N-DEACETYLASE"/>
    <property type="match status" value="1"/>
</dbReference>
<evidence type="ECO:0000313" key="4">
    <source>
        <dbReference type="EMBL" id="MFD1175610.1"/>
    </source>
</evidence>
<dbReference type="EC" id="3.-.-.-" evidence="4"/>
<dbReference type="PANTHER" id="PTHR34216">
    <property type="match status" value="1"/>
</dbReference>
<dbReference type="Proteomes" id="UP001597262">
    <property type="component" value="Unassembled WGS sequence"/>
</dbReference>
<gene>
    <name evidence="4" type="ORF">ACFQ3W_04735</name>
</gene>
<dbReference type="InterPro" id="IPR002509">
    <property type="entry name" value="NODB_dom"/>
</dbReference>
<keyword evidence="2" id="KW-0812">Transmembrane</keyword>
<organism evidence="4 5">
    <name type="scientific">Paenibacillus puldeungensis</name>
    <dbReference type="NCBI Taxonomy" id="696536"/>
    <lineage>
        <taxon>Bacteria</taxon>
        <taxon>Bacillati</taxon>
        <taxon>Bacillota</taxon>
        <taxon>Bacilli</taxon>
        <taxon>Bacillales</taxon>
        <taxon>Paenibacillaceae</taxon>
        <taxon>Paenibacillus</taxon>
    </lineage>
</organism>
<feature type="transmembrane region" description="Helical" evidence="2">
    <location>
        <begin position="7"/>
        <end position="28"/>
    </location>
</feature>
<evidence type="ECO:0000256" key="2">
    <source>
        <dbReference type="SAM" id="Phobius"/>
    </source>
</evidence>
<accession>A0ABW3RV94</accession>
<dbReference type="PROSITE" id="PS51677">
    <property type="entry name" value="NODB"/>
    <property type="match status" value="1"/>
</dbReference>
<keyword evidence="2" id="KW-0472">Membrane</keyword>
<comment type="caution">
    <text evidence="4">The sequence shown here is derived from an EMBL/GenBank/DDBJ whole genome shotgun (WGS) entry which is preliminary data.</text>
</comment>
<dbReference type="InterPro" id="IPR051398">
    <property type="entry name" value="Polysacch_Deacetylase"/>
</dbReference>
<dbReference type="InterPro" id="IPR011330">
    <property type="entry name" value="Glyco_hydro/deAcase_b/a-brl"/>
</dbReference>
<dbReference type="EMBL" id="JBHTLM010000002">
    <property type="protein sequence ID" value="MFD1175610.1"/>
    <property type="molecule type" value="Genomic_DNA"/>
</dbReference>
<dbReference type="RefSeq" id="WP_379317116.1">
    <property type="nucleotide sequence ID" value="NZ_JBHTLM010000002.1"/>
</dbReference>
<evidence type="ECO:0000313" key="5">
    <source>
        <dbReference type="Proteomes" id="UP001597262"/>
    </source>
</evidence>